<proteinExistence type="predicted"/>
<dbReference type="EMBL" id="JACBZO010000001">
    <property type="protein sequence ID" value="NYI40438.1"/>
    <property type="molecule type" value="Genomic_DNA"/>
</dbReference>
<accession>A0A7Z0CJ02</accession>
<keyword evidence="1" id="KW-0808">Transferase</keyword>
<sequence>MTLLTEADARNYIGHLPRHEFESANIVGGCQGATGPAHPHSTDGRPWGLRFPWLTLRDMVAAEVRLTDALGIYA</sequence>
<protein>
    <submittedName>
        <fullName evidence="1">Homoserine acetyltransferase</fullName>
    </submittedName>
</protein>
<dbReference type="GO" id="GO:0009086">
    <property type="term" value="P:methionine biosynthetic process"/>
    <property type="evidence" value="ECO:0007669"/>
    <property type="project" value="TreeGrafter"/>
</dbReference>
<dbReference type="OrthoDB" id="9800754at2"/>
<dbReference type="Gene3D" id="3.40.50.1820">
    <property type="entry name" value="alpha/beta hydrolase"/>
    <property type="match status" value="1"/>
</dbReference>
<dbReference type="InterPro" id="IPR008220">
    <property type="entry name" value="HAT_MetX-like"/>
</dbReference>
<gene>
    <name evidence="1" type="ORF">BKA03_000557</name>
</gene>
<dbReference type="GO" id="GO:0004414">
    <property type="term" value="F:homoserine O-acetyltransferase activity"/>
    <property type="evidence" value="ECO:0007669"/>
    <property type="project" value="TreeGrafter"/>
</dbReference>
<dbReference type="PANTHER" id="PTHR32268">
    <property type="entry name" value="HOMOSERINE O-ACETYLTRANSFERASE"/>
    <property type="match status" value="1"/>
</dbReference>
<evidence type="ECO:0000313" key="1">
    <source>
        <dbReference type="EMBL" id="NYI40438.1"/>
    </source>
</evidence>
<comment type="caution">
    <text evidence="1">The sequence shown here is derived from an EMBL/GenBank/DDBJ whole genome shotgun (WGS) entry which is preliminary data.</text>
</comment>
<reference evidence="1 2" key="1">
    <citation type="submission" date="2020-07" db="EMBL/GenBank/DDBJ databases">
        <title>Sequencing the genomes of 1000 actinobacteria strains.</title>
        <authorList>
            <person name="Klenk H.-P."/>
        </authorList>
    </citation>
    <scope>NUCLEOTIDE SEQUENCE [LARGE SCALE GENOMIC DNA]</scope>
    <source>
        <strain evidence="1 2">DSM 19970</strain>
    </source>
</reference>
<dbReference type="GO" id="GO:0009092">
    <property type="term" value="P:homoserine metabolic process"/>
    <property type="evidence" value="ECO:0007669"/>
    <property type="project" value="TreeGrafter"/>
</dbReference>
<organism evidence="1 2">
    <name type="scientific">Demequina lutea</name>
    <dbReference type="NCBI Taxonomy" id="431489"/>
    <lineage>
        <taxon>Bacteria</taxon>
        <taxon>Bacillati</taxon>
        <taxon>Actinomycetota</taxon>
        <taxon>Actinomycetes</taxon>
        <taxon>Micrococcales</taxon>
        <taxon>Demequinaceae</taxon>
        <taxon>Demequina</taxon>
    </lineage>
</organism>
<dbReference type="Proteomes" id="UP000547973">
    <property type="component" value="Unassembled WGS sequence"/>
</dbReference>
<dbReference type="SUPFAM" id="SSF53474">
    <property type="entry name" value="alpha/beta-Hydrolases"/>
    <property type="match status" value="1"/>
</dbReference>
<dbReference type="InterPro" id="IPR029058">
    <property type="entry name" value="AB_hydrolase_fold"/>
</dbReference>
<dbReference type="AlphaFoldDB" id="A0A7Z0CJ02"/>
<name>A0A7Z0CJ02_9MICO</name>
<keyword evidence="2" id="KW-1185">Reference proteome</keyword>
<dbReference type="RefSeq" id="WP_152649650.1">
    <property type="nucleotide sequence ID" value="NZ_BBRC01000025.1"/>
</dbReference>
<dbReference type="PANTHER" id="PTHR32268:SF11">
    <property type="entry name" value="HOMOSERINE O-ACETYLTRANSFERASE"/>
    <property type="match status" value="1"/>
</dbReference>
<evidence type="ECO:0000313" key="2">
    <source>
        <dbReference type="Proteomes" id="UP000547973"/>
    </source>
</evidence>